<dbReference type="EMBL" id="BSXT01000481">
    <property type="protein sequence ID" value="GMF28517.1"/>
    <property type="molecule type" value="Genomic_DNA"/>
</dbReference>
<evidence type="ECO:0000313" key="3">
    <source>
        <dbReference type="Proteomes" id="UP001165121"/>
    </source>
</evidence>
<protein>
    <submittedName>
        <fullName evidence="2">Unnamed protein product</fullName>
    </submittedName>
</protein>
<proteinExistence type="predicted"/>
<accession>A0A9W6UAX2</accession>
<feature type="compositionally biased region" description="Low complexity" evidence="1">
    <location>
        <begin position="337"/>
        <end position="349"/>
    </location>
</feature>
<dbReference type="AlphaFoldDB" id="A0A9W6UAX2"/>
<organism evidence="2 3">
    <name type="scientific">Phytophthora fragariaefolia</name>
    <dbReference type="NCBI Taxonomy" id="1490495"/>
    <lineage>
        <taxon>Eukaryota</taxon>
        <taxon>Sar</taxon>
        <taxon>Stramenopiles</taxon>
        <taxon>Oomycota</taxon>
        <taxon>Peronosporomycetes</taxon>
        <taxon>Peronosporales</taxon>
        <taxon>Peronosporaceae</taxon>
        <taxon>Phytophthora</taxon>
    </lineage>
</organism>
<evidence type="ECO:0000256" key="1">
    <source>
        <dbReference type="SAM" id="MobiDB-lite"/>
    </source>
</evidence>
<comment type="caution">
    <text evidence="2">The sequence shown here is derived from an EMBL/GenBank/DDBJ whole genome shotgun (WGS) entry which is preliminary data.</text>
</comment>
<sequence>MNPSFTGSSRTVRVYSSSCCTSWFCRDNAAPWGESSVAMISDIVSNVVGIIDPLCLDEVIAAAVPDTQVGPDNSLDVAVLRAYVYAAETAQATAERELAKKACRRENAAAVTSSTMKELAENRRQLKISKEIAARYRHDAETMGAVVELHKELYQRMENRVKAAEDSVQRLSSPLARKRETFKAAVTSNTAQSRRLHNLLSASSVANVSGEAQLRRRNEDLQGRVKRLITVTQTLRARDKLEEMDQDTLAMSDSDSSVQKSPSDPKKFGDAKAAVPGAPATLVPSTSQPLPRSEVLSPAFNSDRQGCKSPPLRSQYISKARSKTLSRDASRVSSPIRGDAGASSRAASRADIHSSPTSHPPRSLPALSSDESLATLVLSDDDVEIVDVLPAVLPPSSGSRGNASCSVTGNFHSQSTLSNPYPKIRSHHIQA</sequence>
<gene>
    <name evidence="2" type="ORF">Pfra01_000592200</name>
</gene>
<evidence type="ECO:0000313" key="2">
    <source>
        <dbReference type="EMBL" id="GMF28517.1"/>
    </source>
</evidence>
<feature type="compositionally biased region" description="Low complexity" evidence="1">
    <location>
        <begin position="252"/>
        <end position="262"/>
    </location>
</feature>
<keyword evidence="3" id="KW-1185">Reference proteome</keyword>
<feature type="region of interest" description="Disordered" evidence="1">
    <location>
        <begin position="240"/>
        <end position="367"/>
    </location>
</feature>
<reference evidence="2" key="1">
    <citation type="submission" date="2023-04" db="EMBL/GenBank/DDBJ databases">
        <title>Phytophthora fragariaefolia NBRC 109709.</title>
        <authorList>
            <person name="Ichikawa N."/>
            <person name="Sato H."/>
            <person name="Tonouchi N."/>
        </authorList>
    </citation>
    <scope>NUCLEOTIDE SEQUENCE</scope>
    <source>
        <strain evidence="2">NBRC 109709</strain>
    </source>
</reference>
<name>A0A9W6UAX2_9STRA</name>
<dbReference type="Proteomes" id="UP001165121">
    <property type="component" value="Unassembled WGS sequence"/>
</dbReference>